<comment type="caution">
    <text evidence="2">The sequence shown here is derived from an EMBL/GenBank/DDBJ whole genome shotgun (WGS) entry which is preliminary data.</text>
</comment>
<keyword evidence="1" id="KW-0472">Membrane</keyword>
<reference evidence="2 3" key="1">
    <citation type="journal article" date="2016" name="Nat. Commun.">
        <title>Thousands of microbial genomes shed light on interconnected biogeochemical processes in an aquifer system.</title>
        <authorList>
            <person name="Anantharaman K."/>
            <person name="Brown C.T."/>
            <person name="Hug L.A."/>
            <person name="Sharon I."/>
            <person name="Castelle C.J."/>
            <person name="Probst A.J."/>
            <person name="Thomas B.C."/>
            <person name="Singh A."/>
            <person name="Wilkins M.J."/>
            <person name="Karaoz U."/>
            <person name="Brodie E.L."/>
            <person name="Williams K.H."/>
            <person name="Hubbard S.S."/>
            <person name="Banfield J.F."/>
        </authorList>
    </citation>
    <scope>NUCLEOTIDE SEQUENCE [LARGE SCALE GENOMIC DNA]</scope>
</reference>
<dbReference type="AlphaFoldDB" id="A0A1F6WZE3"/>
<evidence type="ECO:0000256" key="1">
    <source>
        <dbReference type="SAM" id="Phobius"/>
    </source>
</evidence>
<keyword evidence="1" id="KW-1133">Transmembrane helix</keyword>
<proteinExistence type="predicted"/>
<accession>A0A1F6WZE3</accession>
<evidence type="ECO:0000313" key="3">
    <source>
        <dbReference type="Proteomes" id="UP000177001"/>
    </source>
</evidence>
<evidence type="ECO:0000313" key="2">
    <source>
        <dbReference type="EMBL" id="OGI87095.1"/>
    </source>
</evidence>
<keyword evidence="1" id="KW-0812">Transmembrane</keyword>
<dbReference type="EMBL" id="MFUR01000005">
    <property type="protein sequence ID" value="OGI87095.1"/>
    <property type="molecule type" value="Genomic_DNA"/>
</dbReference>
<gene>
    <name evidence="2" type="ORF">A3A91_00285</name>
</gene>
<dbReference type="Proteomes" id="UP000177001">
    <property type="component" value="Unassembled WGS sequence"/>
</dbReference>
<sequence>MAPKKTGGQKGGLLWTITILYIRSVYTVSVLTMGPSGMSWARSVWSQTQGSSVRRHTGLLGVVESRWRGVKKCRLNTAKNAGEWKIMLRTTTLHSAFAVATISLPTRTSSRRDGIIGVAGEIS</sequence>
<organism evidence="2 3">
    <name type="scientific">Candidatus Nomurabacteria bacterium RIFCSPLOWO2_01_FULL_36_16</name>
    <dbReference type="NCBI Taxonomy" id="1801767"/>
    <lineage>
        <taxon>Bacteria</taxon>
        <taxon>Candidatus Nomuraibacteriota</taxon>
    </lineage>
</organism>
<feature type="transmembrane region" description="Helical" evidence="1">
    <location>
        <begin position="12"/>
        <end position="33"/>
    </location>
</feature>
<name>A0A1F6WZE3_9BACT</name>
<protein>
    <submittedName>
        <fullName evidence="2">Uncharacterized protein</fullName>
    </submittedName>
</protein>